<dbReference type="EMBL" id="CAJZBQ010000044">
    <property type="protein sequence ID" value="CAG9327850.1"/>
    <property type="molecule type" value="Genomic_DNA"/>
</dbReference>
<accession>A0AAU9JLU5</accession>
<gene>
    <name evidence="1" type="ORF">BSTOLATCC_MIC44476</name>
</gene>
<keyword evidence="2" id="KW-1185">Reference proteome</keyword>
<evidence type="ECO:0000313" key="1">
    <source>
        <dbReference type="EMBL" id="CAG9327850.1"/>
    </source>
</evidence>
<organism evidence="1 2">
    <name type="scientific">Blepharisma stoltei</name>
    <dbReference type="NCBI Taxonomy" id="1481888"/>
    <lineage>
        <taxon>Eukaryota</taxon>
        <taxon>Sar</taxon>
        <taxon>Alveolata</taxon>
        <taxon>Ciliophora</taxon>
        <taxon>Postciliodesmatophora</taxon>
        <taxon>Heterotrichea</taxon>
        <taxon>Heterotrichida</taxon>
        <taxon>Blepharismidae</taxon>
        <taxon>Blepharisma</taxon>
    </lineage>
</organism>
<reference evidence="1" key="1">
    <citation type="submission" date="2021-09" db="EMBL/GenBank/DDBJ databases">
        <authorList>
            <consortium name="AG Swart"/>
            <person name="Singh M."/>
            <person name="Singh A."/>
            <person name="Seah K."/>
            <person name="Emmerich C."/>
        </authorList>
    </citation>
    <scope>NUCLEOTIDE SEQUENCE</scope>
    <source>
        <strain evidence="1">ATCC30299</strain>
    </source>
</reference>
<sequence>MGACCSNTQRDPPPAPSLLLICDETNFVNSPKDSLRISHYEGPVVPYKLSQLTPGPSIEEVDEIDISEISSATLATEPTKTKI</sequence>
<protein>
    <submittedName>
        <fullName evidence="1">Uncharacterized protein</fullName>
    </submittedName>
</protein>
<evidence type="ECO:0000313" key="2">
    <source>
        <dbReference type="Proteomes" id="UP001162131"/>
    </source>
</evidence>
<dbReference type="AlphaFoldDB" id="A0AAU9JLU5"/>
<comment type="caution">
    <text evidence="1">The sequence shown here is derived from an EMBL/GenBank/DDBJ whole genome shotgun (WGS) entry which is preliminary data.</text>
</comment>
<name>A0AAU9JLU5_9CILI</name>
<proteinExistence type="predicted"/>
<dbReference type="Proteomes" id="UP001162131">
    <property type="component" value="Unassembled WGS sequence"/>
</dbReference>